<dbReference type="OrthoDB" id="7069405at2"/>
<accession>B8GS42</accession>
<dbReference type="Proteomes" id="UP000002383">
    <property type="component" value="Chromosome"/>
</dbReference>
<evidence type="ECO:0000313" key="2">
    <source>
        <dbReference type="Proteomes" id="UP000002383"/>
    </source>
</evidence>
<dbReference type="KEGG" id="tgr:Tgr7_1663"/>
<dbReference type="AlphaFoldDB" id="B8GS42"/>
<dbReference type="HOGENOM" id="CLU_2208854_0_0_6"/>
<name>B8GS42_THISH</name>
<sequence>MNAVVPGPRHPDLLGGETPMTCRVDALMAYRLEVVPAGMGRVGGAVMMLAAFNARQAHQLAVDDYAAATGMHPDNLELIGIELLDRPATAAEKRAYLARQGDRHEPR</sequence>
<gene>
    <name evidence="1" type="ordered locus">Tgr7_1663</name>
</gene>
<dbReference type="STRING" id="396588.Tgr7_1663"/>
<organism evidence="1 2">
    <name type="scientific">Thioalkalivibrio sulfidiphilus (strain HL-EbGR7)</name>
    <dbReference type="NCBI Taxonomy" id="396588"/>
    <lineage>
        <taxon>Bacteria</taxon>
        <taxon>Pseudomonadati</taxon>
        <taxon>Pseudomonadota</taxon>
        <taxon>Gammaproteobacteria</taxon>
        <taxon>Chromatiales</taxon>
        <taxon>Ectothiorhodospiraceae</taxon>
        <taxon>Thioalkalivibrio</taxon>
    </lineage>
</organism>
<proteinExistence type="predicted"/>
<dbReference type="EMBL" id="CP001339">
    <property type="protein sequence ID" value="ACL72746.1"/>
    <property type="molecule type" value="Genomic_DNA"/>
</dbReference>
<keyword evidence="2" id="KW-1185">Reference proteome</keyword>
<reference evidence="1 2" key="1">
    <citation type="journal article" date="2011" name="Stand. Genomic Sci.">
        <title>Complete genome sequence of 'Thioalkalivibrio sulfidophilus' HL-EbGr7.</title>
        <authorList>
            <person name="Muyzer G."/>
            <person name="Sorokin D.Y."/>
            <person name="Mavromatis K."/>
            <person name="Lapidus A."/>
            <person name="Clum A."/>
            <person name="Ivanova N."/>
            <person name="Pati A."/>
            <person name="d'Haeseleer P."/>
            <person name="Woyke T."/>
            <person name="Kyrpides N.C."/>
        </authorList>
    </citation>
    <scope>NUCLEOTIDE SEQUENCE [LARGE SCALE GENOMIC DNA]</scope>
    <source>
        <strain evidence="1 2">HL-EbGR7</strain>
    </source>
</reference>
<protein>
    <submittedName>
        <fullName evidence="1">Uncharacterized protein</fullName>
    </submittedName>
</protein>
<evidence type="ECO:0000313" key="1">
    <source>
        <dbReference type="EMBL" id="ACL72746.1"/>
    </source>
</evidence>
<dbReference type="RefSeq" id="WP_012638229.1">
    <property type="nucleotide sequence ID" value="NC_011901.1"/>
</dbReference>